<proteinExistence type="predicted"/>
<protein>
    <submittedName>
        <fullName evidence="1">Uncharacterized protein</fullName>
    </submittedName>
</protein>
<reference evidence="1" key="1">
    <citation type="submission" date="2014-11" db="EMBL/GenBank/DDBJ databases">
        <authorList>
            <person name="Amaro Gonzalez C."/>
        </authorList>
    </citation>
    <scope>NUCLEOTIDE SEQUENCE</scope>
</reference>
<accession>A0A0E9PTF1</accession>
<name>A0A0E9PTF1_ANGAN</name>
<dbReference type="EMBL" id="GBXM01100823">
    <property type="protein sequence ID" value="JAH07754.1"/>
    <property type="molecule type" value="Transcribed_RNA"/>
</dbReference>
<evidence type="ECO:0000313" key="1">
    <source>
        <dbReference type="EMBL" id="JAH07754.1"/>
    </source>
</evidence>
<reference evidence="1" key="2">
    <citation type="journal article" date="2015" name="Fish Shellfish Immunol.">
        <title>Early steps in the European eel (Anguilla anguilla)-Vibrio vulnificus interaction in the gills: Role of the RtxA13 toxin.</title>
        <authorList>
            <person name="Callol A."/>
            <person name="Pajuelo D."/>
            <person name="Ebbesson L."/>
            <person name="Teles M."/>
            <person name="MacKenzie S."/>
            <person name="Amaro C."/>
        </authorList>
    </citation>
    <scope>NUCLEOTIDE SEQUENCE</scope>
</reference>
<organism evidence="1">
    <name type="scientific">Anguilla anguilla</name>
    <name type="common">European freshwater eel</name>
    <name type="synonym">Muraena anguilla</name>
    <dbReference type="NCBI Taxonomy" id="7936"/>
    <lineage>
        <taxon>Eukaryota</taxon>
        <taxon>Metazoa</taxon>
        <taxon>Chordata</taxon>
        <taxon>Craniata</taxon>
        <taxon>Vertebrata</taxon>
        <taxon>Euteleostomi</taxon>
        <taxon>Actinopterygii</taxon>
        <taxon>Neopterygii</taxon>
        <taxon>Teleostei</taxon>
        <taxon>Anguilliformes</taxon>
        <taxon>Anguillidae</taxon>
        <taxon>Anguilla</taxon>
    </lineage>
</organism>
<dbReference type="AlphaFoldDB" id="A0A0E9PTF1"/>
<sequence length="36" mass="4304">MHKWASLTLIKPTTVMFWWLFQFSASRNRGPHTKKA</sequence>